<feature type="transmembrane region" description="Helical" evidence="6">
    <location>
        <begin position="93"/>
        <end position="118"/>
    </location>
</feature>
<keyword evidence="8" id="KW-1185">Reference proteome</keyword>
<organism evidence="7 8">
    <name type="scientific">Ruminococcus turbiniformis</name>
    <dbReference type="NCBI Taxonomy" id="2881258"/>
    <lineage>
        <taxon>Bacteria</taxon>
        <taxon>Bacillati</taxon>
        <taxon>Bacillota</taxon>
        <taxon>Clostridia</taxon>
        <taxon>Eubacteriales</taxon>
        <taxon>Oscillospiraceae</taxon>
        <taxon>Ruminococcus</taxon>
    </lineage>
</organism>
<dbReference type="InterPro" id="IPR050367">
    <property type="entry name" value="APC_superfamily"/>
</dbReference>
<protein>
    <submittedName>
        <fullName evidence="7">APC family permease</fullName>
    </submittedName>
</protein>
<accession>A0ABS8G4I2</accession>
<feature type="transmembrane region" description="Helical" evidence="6">
    <location>
        <begin position="202"/>
        <end position="220"/>
    </location>
</feature>
<gene>
    <name evidence="7" type="ORF">LKD70_18130</name>
</gene>
<keyword evidence="3 6" id="KW-0812">Transmembrane</keyword>
<evidence type="ECO:0000313" key="8">
    <source>
        <dbReference type="Proteomes" id="UP001198151"/>
    </source>
</evidence>
<evidence type="ECO:0000256" key="2">
    <source>
        <dbReference type="ARBA" id="ARBA00022475"/>
    </source>
</evidence>
<dbReference type="PANTHER" id="PTHR42770:SF7">
    <property type="entry name" value="MEMBRANE PROTEIN"/>
    <property type="match status" value="1"/>
</dbReference>
<proteinExistence type="predicted"/>
<evidence type="ECO:0000256" key="5">
    <source>
        <dbReference type="ARBA" id="ARBA00023136"/>
    </source>
</evidence>
<keyword evidence="2" id="KW-1003">Cell membrane</keyword>
<evidence type="ECO:0000256" key="4">
    <source>
        <dbReference type="ARBA" id="ARBA00022989"/>
    </source>
</evidence>
<comment type="subcellular location">
    <subcellularLocation>
        <location evidence="1">Cell membrane</location>
        <topology evidence="1">Multi-pass membrane protein</topology>
    </subcellularLocation>
</comment>
<feature type="transmembrane region" description="Helical" evidence="6">
    <location>
        <begin position="138"/>
        <end position="158"/>
    </location>
</feature>
<dbReference type="RefSeq" id="WP_227709261.1">
    <property type="nucleotide sequence ID" value="NZ_JAJEQX010000066.1"/>
</dbReference>
<feature type="transmembrane region" description="Helical" evidence="6">
    <location>
        <begin position="170"/>
        <end position="190"/>
    </location>
</feature>
<reference evidence="7 8" key="1">
    <citation type="submission" date="2021-10" db="EMBL/GenBank/DDBJ databases">
        <title>Anaerobic single-cell dispensing facilitates the cultivation of human gut bacteria.</title>
        <authorList>
            <person name="Afrizal A."/>
        </authorList>
    </citation>
    <scope>NUCLEOTIDE SEQUENCE [LARGE SCALE GENOMIC DNA]</scope>
    <source>
        <strain evidence="7 8">CLA-AA-H200</strain>
    </source>
</reference>
<dbReference type="Proteomes" id="UP001198151">
    <property type="component" value="Unassembled WGS sequence"/>
</dbReference>
<dbReference type="EMBL" id="JAJEQX010000066">
    <property type="protein sequence ID" value="MCC2256297.1"/>
    <property type="molecule type" value="Genomic_DNA"/>
</dbReference>
<feature type="transmembrane region" description="Helical" evidence="6">
    <location>
        <begin position="240"/>
        <end position="261"/>
    </location>
</feature>
<dbReference type="PANTHER" id="PTHR42770">
    <property type="entry name" value="AMINO ACID TRANSPORTER-RELATED"/>
    <property type="match status" value="1"/>
</dbReference>
<feature type="transmembrane region" description="Helical" evidence="6">
    <location>
        <begin position="20"/>
        <end position="39"/>
    </location>
</feature>
<name>A0ABS8G4I2_9FIRM</name>
<keyword evidence="4 6" id="KW-1133">Transmembrane helix</keyword>
<dbReference type="InterPro" id="IPR002293">
    <property type="entry name" value="AA/rel_permease1"/>
</dbReference>
<comment type="caution">
    <text evidence="7">The sequence shown here is derived from an EMBL/GenBank/DDBJ whole genome shotgun (WGS) entry which is preliminary data.</text>
</comment>
<sequence>MRETENNTKLQKSLRKRDLLALGFGAIIGWGWLSMGKVWITSAGSVGACVAFAVVGVMMCFIGLAFCELTAAMPKAGGVMNYTWRAFGPRMSFFAAWMMCLGYTAMTAWEGLATVAAVDFLFPVEGNMILYSVAGYDVSFGSLAVALIVAVFMFFITLRGMNTLSKFNNISVIIMVVIVIVFAIAAFVKGDTSNLEPKFTDGFSGVVSICLMCALFLGGFDTIPQAAEEANIPRKSIGSILLGALGLAIAWYFVTILATSMS</sequence>
<evidence type="ECO:0000256" key="1">
    <source>
        <dbReference type="ARBA" id="ARBA00004651"/>
    </source>
</evidence>
<dbReference type="Pfam" id="PF13520">
    <property type="entry name" value="AA_permease_2"/>
    <property type="match status" value="1"/>
</dbReference>
<evidence type="ECO:0000313" key="7">
    <source>
        <dbReference type="EMBL" id="MCC2256297.1"/>
    </source>
</evidence>
<keyword evidence="5 6" id="KW-0472">Membrane</keyword>
<feature type="transmembrane region" description="Helical" evidence="6">
    <location>
        <begin position="45"/>
        <end position="72"/>
    </location>
</feature>
<evidence type="ECO:0000256" key="3">
    <source>
        <dbReference type="ARBA" id="ARBA00022692"/>
    </source>
</evidence>
<dbReference type="Gene3D" id="1.20.1740.10">
    <property type="entry name" value="Amino acid/polyamine transporter I"/>
    <property type="match status" value="1"/>
</dbReference>
<evidence type="ECO:0000256" key="6">
    <source>
        <dbReference type="SAM" id="Phobius"/>
    </source>
</evidence>